<dbReference type="EC" id="2.1.1.386" evidence="12"/>
<dbReference type="Proteomes" id="UP000314986">
    <property type="component" value="Unassembled WGS sequence"/>
</dbReference>
<keyword evidence="6" id="KW-0949">S-adenosyl-L-methionine</keyword>
<dbReference type="FunFam" id="3.40.50.150:FF:000124">
    <property type="entry name" value="HEN methyltransferase 1"/>
    <property type="match status" value="1"/>
</dbReference>
<dbReference type="GO" id="GO:0034587">
    <property type="term" value="P:piRNA processing"/>
    <property type="evidence" value="ECO:0007669"/>
    <property type="project" value="TreeGrafter"/>
</dbReference>
<evidence type="ECO:0000256" key="2">
    <source>
        <dbReference type="ARBA" id="ARBA00009026"/>
    </source>
</evidence>
<reference evidence="15" key="3">
    <citation type="journal article" date="2014" name="Nature">
        <title>Elephant shark genome provides unique insights into gnathostome evolution.</title>
        <authorList>
            <consortium name="International Elephant Shark Genome Sequencing Consortium"/>
            <person name="Venkatesh B."/>
            <person name="Lee A.P."/>
            <person name="Ravi V."/>
            <person name="Maurya A.K."/>
            <person name="Lian M.M."/>
            <person name="Swann J.B."/>
            <person name="Ohta Y."/>
            <person name="Flajnik M.F."/>
            <person name="Sutoh Y."/>
            <person name="Kasahara M."/>
            <person name="Hoon S."/>
            <person name="Gangu V."/>
            <person name="Roy S.W."/>
            <person name="Irimia M."/>
            <person name="Korzh V."/>
            <person name="Kondrychyn I."/>
            <person name="Lim Z.W."/>
            <person name="Tay B.H."/>
            <person name="Tohari S."/>
            <person name="Kong K.W."/>
            <person name="Ho S."/>
            <person name="Lorente-Galdos B."/>
            <person name="Quilez J."/>
            <person name="Marques-Bonet T."/>
            <person name="Raney B.J."/>
            <person name="Ingham P.W."/>
            <person name="Tay A."/>
            <person name="Hillier L.W."/>
            <person name="Minx P."/>
            <person name="Boehm T."/>
            <person name="Wilson R.K."/>
            <person name="Brenner S."/>
            <person name="Warren W.C."/>
        </authorList>
    </citation>
    <scope>NUCLEOTIDE SEQUENCE [LARGE SCALE GENOMIC DNA]</scope>
</reference>
<name>A0A4W3I3V4_CALMI</name>
<gene>
    <name evidence="14" type="primary">henmt1</name>
</gene>
<dbReference type="OMA" id="HQFVVDF"/>
<evidence type="ECO:0000256" key="10">
    <source>
        <dbReference type="ARBA" id="ARBA00023158"/>
    </source>
</evidence>
<dbReference type="Ensembl" id="ENSCMIT00000022498.1">
    <property type="protein sequence ID" value="ENSCMIP00000022111.1"/>
    <property type="gene ID" value="ENSCMIG00000010027.1"/>
</dbReference>
<evidence type="ECO:0000313" key="14">
    <source>
        <dbReference type="Ensembl" id="ENSCMIP00000022111.1"/>
    </source>
</evidence>
<dbReference type="GeneTree" id="ENSGT00390000004798"/>
<comment type="cofactor">
    <cofactor evidence="1">
        <name>Mg(2+)</name>
        <dbReference type="ChEBI" id="CHEBI:18420"/>
    </cofactor>
</comment>
<evidence type="ECO:0000256" key="11">
    <source>
        <dbReference type="ARBA" id="ARBA00029981"/>
    </source>
</evidence>
<keyword evidence="7" id="KW-0479">Metal-binding</keyword>
<dbReference type="InterPro" id="IPR026610">
    <property type="entry name" value="Hen1"/>
</dbReference>
<dbReference type="GO" id="GO:0003723">
    <property type="term" value="F:RNA binding"/>
    <property type="evidence" value="ECO:0007669"/>
    <property type="project" value="UniProtKB-KW"/>
</dbReference>
<accession>A0A4W3I3V4</accession>
<reference evidence="14" key="5">
    <citation type="submission" date="2025-09" db="UniProtKB">
        <authorList>
            <consortium name="Ensembl"/>
        </authorList>
    </citation>
    <scope>IDENTIFICATION</scope>
</reference>
<dbReference type="AlphaFoldDB" id="A0A4W3I3V4"/>
<dbReference type="GO" id="GO:0030422">
    <property type="term" value="P:siRNA processing"/>
    <property type="evidence" value="ECO:0007669"/>
    <property type="project" value="TreeGrafter"/>
</dbReference>
<comment type="similarity">
    <text evidence="2">Belongs to the methyltransferase superfamily. HEN1 family.</text>
</comment>
<dbReference type="PANTHER" id="PTHR21404">
    <property type="entry name" value="HEN1"/>
    <property type="match status" value="1"/>
</dbReference>
<evidence type="ECO:0000256" key="12">
    <source>
        <dbReference type="ARBA" id="ARBA00035025"/>
    </source>
</evidence>
<dbReference type="RefSeq" id="XP_007885491.1">
    <property type="nucleotide sequence ID" value="XM_007887300.2"/>
</dbReference>
<proteinExistence type="inferred from homology"/>
<reference evidence="15" key="2">
    <citation type="journal article" date="2007" name="PLoS Biol.">
        <title>Survey sequencing and comparative analysis of the elephant shark (Callorhinchus milii) genome.</title>
        <authorList>
            <person name="Venkatesh B."/>
            <person name="Kirkness E.F."/>
            <person name="Loh Y.H."/>
            <person name="Halpern A.L."/>
            <person name="Lee A.P."/>
            <person name="Johnson J."/>
            <person name="Dandona N."/>
            <person name="Viswanathan L.D."/>
            <person name="Tay A."/>
            <person name="Venter J.C."/>
            <person name="Strausberg R.L."/>
            <person name="Brenner S."/>
        </authorList>
    </citation>
    <scope>NUCLEOTIDE SEQUENCE [LARGE SCALE GENOMIC DNA]</scope>
</reference>
<keyword evidence="9" id="KW-0694">RNA-binding</keyword>
<dbReference type="CTD" id="113802"/>
<dbReference type="SUPFAM" id="SSF53335">
    <property type="entry name" value="S-adenosyl-L-methionine-dependent methyltransferases"/>
    <property type="match status" value="1"/>
</dbReference>
<dbReference type="GO" id="GO:0001510">
    <property type="term" value="P:RNA methylation"/>
    <property type="evidence" value="ECO:0007669"/>
    <property type="project" value="InterPro"/>
</dbReference>
<dbReference type="GO" id="GO:0005737">
    <property type="term" value="C:cytoplasm"/>
    <property type="evidence" value="ECO:0007669"/>
    <property type="project" value="TreeGrafter"/>
</dbReference>
<reference evidence="15" key="1">
    <citation type="journal article" date="2006" name="Science">
        <title>Ancient noncoding elements conserved in the human genome.</title>
        <authorList>
            <person name="Venkatesh B."/>
            <person name="Kirkness E.F."/>
            <person name="Loh Y.H."/>
            <person name="Halpern A.L."/>
            <person name="Lee A.P."/>
            <person name="Johnson J."/>
            <person name="Dandona N."/>
            <person name="Viswanathan L.D."/>
            <person name="Tay A."/>
            <person name="Venter J.C."/>
            <person name="Strausberg R.L."/>
            <person name="Brenner S."/>
        </authorList>
    </citation>
    <scope>NUCLEOTIDE SEQUENCE [LARGE SCALE GENOMIC DNA]</scope>
</reference>
<dbReference type="OrthoDB" id="2154311at2759"/>
<keyword evidence="15" id="KW-1185">Reference proteome</keyword>
<dbReference type="GO" id="GO:0090486">
    <property type="term" value="F:small RNA 2'-O-methyltransferase activity"/>
    <property type="evidence" value="ECO:0007669"/>
    <property type="project" value="UniProtKB-EC"/>
</dbReference>
<dbReference type="GO" id="GO:0005634">
    <property type="term" value="C:nucleus"/>
    <property type="evidence" value="ECO:0007669"/>
    <property type="project" value="TreeGrafter"/>
</dbReference>
<dbReference type="KEGG" id="cmk:103174758"/>
<evidence type="ECO:0000256" key="7">
    <source>
        <dbReference type="ARBA" id="ARBA00022723"/>
    </source>
</evidence>
<dbReference type="STRING" id="7868.ENSCMIP00000022111"/>
<keyword evidence="5" id="KW-0808">Transferase</keyword>
<dbReference type="GO" id="GO:0046872">
    <property type="term" value="F:metal ion binding"/>
    <property type="evidence" value="ECO:0007669"/>
    <property type="project" value="UniProtKB-KW"/>
</dbReference>
<dbReference type="InterPro" id="IPR029063">
    <property type="entry name" value="SAM-dependent_MTases_sf"/>
</dbReference>
<organism evidence="14 15">
    <name type="scientific">Callorhinchus milii</name>
    <name type="common">Ghost shark</name>
    <dbReference type="NCBI Taxonomy" id="7868"/>
    <lineage>
        <taxon>Eukaryota</taxon>
        <taxon>Metazoa</taxon>
        <taxon>Chordata</taxon>
        <taxon>Craniata</taxon>
        <taxon>Vertebrata</taxon>
        <taxon>Chondrichthyes</taxon>
        <taxon>Holocephali</taxon>
        <taxon>Chimaeriformes</taxon>
        <taxon>Callorhinchidae</taxon>
        <taxon>Callorhinchus</taxon>
    </lineage>
</organism>
<evidence type="ECO:0000256" key="5">
    <source>
        <dbReference type="ARBA" id="ARBA00022679"/>
    </source>
</evidence>
<sequence>MEVLTFTPPLYKQRYQIVLELVEKFKAKKVVDLGCAECTLLSRLKFCNCIEVLAGVDTDLDLLREKMYRLSPLPCEYLQPRGSPLTVRLYQGSVAVKDPYMLDFDFVSCIELIEHLDPPVLEKFPEVVFGYMNPAIVVVSTPNADFNPLLPGLMGFRHWDHRFEWSREEFQAWSLDAANKYGYTVEFTGVGRGPPGTERLGYCTQIATFLRNFPKSMLPAETKNAERSYKLVYEVVYPSLKDKKILHDILLNEIIFTAETLRKRLMDNCQDSQSKVENCKQKEHEYLQSEAGGEFSATNFRAKENVAMEVYRVGDSIHIPLTKLFSIPKVQQLIGSLQQLQEILKATDRIALNSSGSAVVYPIYYHESNTEVDCDED</sequence>
<keyword evidence="8" id="KW-0460">Magnesium</keyword>
<dbReference type="GeneID" id="103174758"/>
<evidence type="ECO:0000256" key="3">
    <source>
        <dbReference type="ARBA" id="ARBA00021330"/>
    </source>
</evidence>
<evidence type="ECO:0000313" key="15">
    <source>
        <dbReference type="Proteomes" id="UP000314986"/>
    </source>
</evidence>
<dbReference type="RefSeq" id="XP_042190918.1">
    <property type="nucleotide sequence ID" value="XM_042334984.1"/>
</dbReference>
<dbReference type="InParanoid" id="A0A4W3I3V4"/>
<evidence type="ECO:0000256" key="4">
    <source>
        <dbReference type="ARBA" id="ARBA00022603"/>
    </source>
</evidence>
<dbReference type="RefSeq" id="XP_042190920.1">
    <property type="nucleotide sequence ID" value="XM_042334986.1"/>
</dbReference>
<dbReference type="PANTHER" id="PTHR21404:SF3">
    <property type="entry name" value="SMALL RNA 2'-O-METHYLTRANSFERASE"/>
    <property type="match status" value="1"/>
</dbReference>
<keyword evidence="10" id="KW-0943">RNA-mediated gene silencing</keyword>
<evidence type="ECO:0000256" key="13">
    <source>
        <dbReference type="ARBA" id="ARBA00048418"/>
    </source>
</evidence>
<dbReference type="RefSeq" id="XP_042190921.1">
    <property type="nucleotide sequence ID" value="XM_042334987.1"/>
</dbReference>
<evidence type="ECO:0000256" key="6">
    <source>
        <dbReference type="ARBA" id="ARBA00022691"/>
    </source>
</evidence>
<dbReference type="Gene3D" id="3.40.50.150">
    <property type="entry name" value="Vaccinia Virus protein VP39"/>
    <property type="match status" value="1"/>
</dbReference>
<evidence type="ECO:0000256" key="9">
    <source>
        <dbReference type="ARBA" id="ARBA00022884"/>
    </source>
</evidence>
<keyword evidence="4" id="KW-0489">Methyltransferase</keyword>
<evidence type="ECO:0000256" key="8">
    <source>
        <dbReference type="ARBA" id="ARBA00022842"/>
    </source>
</evidence>
<protein>
    <recommendedName>
        <fullName evidence="3">Small RNA 2'-O-methyltransferase</fullName>
        <ecNumber evidence="12">2.1.1.386</ecNumber>
    </recommendedName>
    <alternativeName>
        <fullName evidence="11">HEN1 methyltransferase homolog 1</fullName>
    </alternativeName>
</protein>
<evidence type="ECO:0000256" key="1">
    <source>
        <dbReference type="ARBA" id="ARBA00001946"/>
    </source>
</evidence>
<dbReference type="RefSeq" id="XP_042190919.1">
    <property type="nucleotide sequence ID" value="XM_042334985.1"/>
</dbReference>
<comment type="catalytic activity">
    <reaction evidence="13">
        <text>small RNA 3'-end nucleotide + S-adenosyl-L-methionine = small RNA 3'-end 2'-O-methylnucleotide + S-adenosyl-L-homocysteine + H(+)</text>
        <dbReference type="Rhea" id="RHEA:37887"/>
        <dbReference type="Rhea" id="RHEA-COMP:10415"/>
        <dbReference type="Rhea" id="RHEA-COMP:10416"/>
        <dbReference type="ChEBI" id="CHEBI:15378"/>
        <dbReference type="ChEBI" id="CHEBI:57856"/>
        <dbReference type="ChEBI" id="CHEBI:59789"/>
        <dbReference type="ChEBI" id="CHEBI:74896"/>
        <dbReference type="ChEBI" id="CHEBI:74898"/>
        <dbReference type="EC" id="2.1.1.386"/>
    </reaction>
</comment>
<reference evidence="14" key="4">
    <citation type="submission" date="2025-08" db="UniProtKB">
        <authorList>
            <consortium name="Ensembl"/>
        </authorList>
    </citation>
    <scope>IDENTIFICATION</scope>
</reference>